<sequence>MPGGKLRVAVLGLHNHYHIYPMARYIAQGDIPDIEWAGVYDERTSQAEQFAQEYGLTVRYPTREALFADPNVDAVLVMSDTGAHGRDVLDCAKHGKHVLLDKPISITTDEAERMVQAADDANIVLMMAYLIRYLPPYIKARQLIEKGVIGKPLTMKISIRCPLYFITDSPDAKEPGWYVDPKRGGYGGFNDHGIHYTDIMRYLLGSEPATVFGRVAKLKHKELEVDDYGVCVVTMDGGEIVTIESTWHAPGWYAPMISQEECLIVGTEGEIHIHYQKSPQMEVSGSGIQGREYYDWQGDDRYEVCYRECLQDFVNVVRGSSPLSVSGRDGLQALRVIEGAYRSSETGRLVQLSEIGGRVAR</sequence>
<evidence type="ECO:0000259" key="2">
    <source>
        <dbReference type="Pfam" id="PF22725"/>
    </source>
</evidence>
<accession>A0A6C0P2K6</accession>
<dbReference type="InterPro" id="IPR055170">
    <property type="entry name" value="GFO_IDH_MocA-like_dom"/>
</dbReference>
<dbReference type="EMBL" id="CP048286">
    <property type="protein sequence ID" value="QHW32744.1"/>
    <property type="molecule type" value="Genomic_DNA"/>
</dbReference>
<dbReference type="SUPFAM" id="SSF51735">
    <property type="entry name" value="NAD(P)-binding Rossmann-fold domains"/>
    <property type="match status" value="1"/>
</dbReference>
<dbReference type="InterPro" id="IPR051317">
    <property type="entry name" value="Gfo/Idh/MocA_oxidoreduct"/>
</dbReference>
<reference evidence="3 4" key="1">
    <citation type="submission" date="2020-02" db="EMBL/GenBank/DDBJ databases">
        <title>Paenibacillus sp. nov., isolated from rhizosphere soil of tomato.</title>
        <authorList>
            <person name="Weon H.-Y."/>
            <person name="Lee S.A."/>
        </authorList>
    </citation>
    <scope>NUCLEOTIDE SEQUENCE [LARGE SCALE GENOMIC DNA]</scope>
    <source>
        <strain evidence="3 4">14171R-81</strain>
    </source>
</reference>
<evidence type="ECO:0000259" key="1">
    <source>
        <dbReference type="Pfam" id="PF01408"/>
    </source>
</evidence>
<dbReference type="Proteomes" id="UP000479114">
    <property type="component" value="Chromosome"/>
</dbReference>
<dbReference type="InterPro" id="IPR036291">
    <property type="entry name" value="NAD(P)-bd_dom_sf"/>
</dbReference>
<dbReference type="Gene3D" id="3.30.360.10">
    <property type="entry name" value="Dihydrodipicolinate Reductase, domain 2"/>
    <property type="match status" value="1"/>
</dbReference>
<dbReference type="GO" id="GO:0000166">
    <property type="term" value="F:nucleotide binding"/>
    <property type="evidence" value="ECO:0007669"/>
    <property type="project" value="InterPro"/>
</dbReference>
<dbReference type="RefSeq" id="WP_162642582.1">
    <property type="nucleotide sequence ID" value="NZ_CP048286.1"/>
</dbReference>
<dbReference type="AlphaFoldDB" id="A0A6C0P2K6"/>
<feature type="domain" description="Gfo/Idh/MocA-like oxidoreductase N-terminal" evidence="1">
    <location>
        <begin position="32"/>
        <end position="129"/>
    </location>
</feature>
<dbReference type="Gene3D" id="3.40.50.720">
    <property type="entry name" value="NAD(P)-binding Rossmann-like Domain"/>
    <property type="match status" value="1"/>
</dbReference>
<dbReference type="PANTHER" id="PTHR43708">
    <property type="entry name" value="CONSERVED EXPRESSED OXIDOREDUCTASE (EUROFUNG)"/>
    <property type="match status" value="1"/>
</dbReference>
<evidence type="ECO:0000313" key="3">
    <source>
        <dbReference type="EMBL" id="QHW32744.1"/>
    </source>
</evidence>
<name>A0A6C0P2K6_9BACL</name>
<feature type="domain" description="GFO/IDH/MocA-like oxidoreductase" evidence="2">
    <location>
        <begin position="137"/>
        <end position="271"/>
    </location>
</feature>
<dbReference type="PANTHER" id="PTHR43708:SF8">
    <property type="entry name" value="OXIDOREDUCTASE"/>
    <property type="match status" value="1"/>
</dbReference>
<dbReference type="InterPro" id="IPR000683">
    <property type="entry name" value="Gfo/Idh/MocA-like_OxRdtase_N"/>
</dbReference>
<dbReference type="SUPFAM" id="SSF55347">
    <property type="entry name" value="Glyceraldehyde-3-phosphate dehydrogenase-like, C-terminal domain"/>
    <property type="match status" value="1"/>
</dbReference>
<gene>
    <name evidence="3" type="ORF">GZH47_19315</name>
</gene>
<dbReference type="KEGG" id="prz:GZH47_19315"/>
<organism evidence="3 4">
    <name type="scientific">Paenibacillus rhizovicinus</name>
    <dbReference type="NCBI Taxonomy" id="2704463"/>
    <lineage>
        <taxon>Bacteria</taxon>
        <taxon>Bacillati</taxon>
        <taxon>Bacillota</taxon>
        <taxon>Bacilli</taxon>
        <taxon>Bacillales</taxon>
        <taxon>Paenibacillaceae</taxon>
        <taxon>Paenibacillus</taxon>
    </lineage>
</organism>
<proteinExistence type="predicted"/>
<evidence type="ECO:0000313" key="4">
    <source>
        <dbReference type="Proteomes" id="UP000479114"/>
    </source>
</evidence>
<keyword evidence="4" id="KW-1185">Reference proteome</keyword>
<dbReference type="Pfam" id="PF01408">
    <property type="entry name" value="GFO_IDH_MocA"/>
    <property type="match status" value="1"/>
</dbReference>
<protein>
    <submittedName>
        <fullName evidence="3">Gfo/Idh/MocA family oxidoreductase</fullName>
    </submittedName>
</protein>
<dbReference type="Pfam" id="PF22725">
    <property type="entry name" value="GFO_IDH_MocA_C3"/>
    <property type="match status" value="1"/>
</dbReference>